<dbReference type="OrthoDB" id="1827914at2"/>
<dbReference type="EMBL" id="RAYQ01000001">
    <property type="protein sequence ID" value="RKI94261.1"/>
    <property type="molecule type" value="Genomic_DNA"/>
</dbReference>
<name>A0A3A9B3D1_9FIRM</name>
<reference evidence="2 3" key="1">
    <citation type="submission" date="2018-09" db="EMBL/GenBank/DDBJ databases">
        <title>Murine metabolic-syndrome-specific gut microbial biobank.</title>
        <authorList>
            <person name="Liu C."/>
        </authorList>
    </citation>
    <scope>NUCLEOTIDE SEQUENCE [LARGE SCALE GENOMIC DNA]</scope>
    <source>
        <strain evidence="2 3">0.1xD8-82</strain>
    </source>
</reference>
<comment type="caution">
    <text evidence="2">The sequence shown here is derived from an EMBL/GenBank/DDBJ whole genome shotgun (WGS) entry which is preliminary data.</text>
</comment>
<keyword evidence="3" id="KW-1185">Reference proteome</keyword>
<protein>
    <submittedName>
        <fullName evidence="2">Uncharacterized protein</fullName>
    </submittedName>
</protein>
<evidence type="ECO:0000313" key="2">
    <source>
        <dbReference type="EMBL" id="RKI94261.1"/>
    </source>
</evidence>
<feature type="region of interest" description="Disordered" evidence="1">
    <location>
        <begin position="79"/>
        <end position="99"/>
    </location>
</feature>
<dbReference type="RefSeq" id="WP_120466090.1">
    <property type="nucleotide sequence ID" value="NZ_RAYQ01000001.1"/>
</dbReference>
<evidence type="ECO:0000313" key="3">
    <source>
        <dbReference type="Proteomes" id="UP000280696"/>
    </source>
</evidence>
<dbReference type="AlphaFoldDB" id="A0A3A9B3D1"/>
<organism evidence="2 3">
    <name type="scientific">Parablautia intestinalis</name>
    <dbReference type="NCBI Taxonomy" id="2320100"/>
    <lineage>
        <taxon>Bacteria</taxon>
        <taxon>Bacillati</taxon>
        <taxon>Bacillota</taxon>
        <taxon>Clostridia</taxon>
        <taxon>Lachnospirales</taxon>
        <taxon>Lachnospiraceae</taxon>
        <taxon>Parablautia</taxon>
    </lineage>
</organism>
<dbReference type="Proteomes" id="UP000280696">
    <property type="component" value="Unassembled WGS sequence"/>
</dbReference>
<sequence length="124" mass="13672">MGKKNAFVTTIGFNKNDPNHVAVAELLNSMKRGKAQYIVNAVLAWQNGGNPGEAGSVGLSLDYEKIRRFVLQVLDERERQGNHHEAHMENQMEQETEEMPGGMELELDEGAMAGILSSLEAFKG</sequence>
<proteinExistence type="predicted"/>
<gene>
    <name evidence="2" type="ORF">D7V94_01540</name>
</gene>
<feature type="compositionally biased region" description="Basic and acidic residues" evidence="1">
    <location>
        <begin position="79"/>
        <end position="90"/>
    </location>
</feature>
<accession>A0A3A9B3D1</accession>
<evidence type="ECO:0000256" key="1">
    <source>
        <dbReference type="SAM" id="MobiDB-lite"/>
    </source>
</evidence>